<dbReference type="AlphaFoldDB" id="A0A8K0SYV2"/>
<evidence type="ECO:0000313" key="4">
    <source>
        <dbReference type="Proteomes" id="UP000813444"/>
    </source>
</evidence>
<dbReference type="EMBL" id="JAGPNK010000002">
    <property type="protein sequence ID" value="KAH7325914.1"/>
    <property type="molecule type" value="Genomic_DNA"/>
</dbReference>
<comment type="caution">
    <text evidence="3">The sequence shown here is derived from an EMBL/GenBank/DDBJ whole genome shotgun (WGS) entry which is preliminary data.</text>
</comment>
<keyword evidence="2" id="KW-0472">Membrane</keyword>
<keyword evidence="2" id="KW-0812">Transmembrane</keyword>
<proteinExistence type="predicted"/>
<keyword evidence="4" id="KW-1185">Reference proteome</keyword>
<feature type="region of interest" description="Disordered" evidence="1">
    <location>
        <begin position="32"/>
        <end position="94"/>
    </location>
</feature>
<sequence>MALARLSPQQEWPARHGTCHCCTVPAPLKITRPSQSSPVPGLAPPSQTRPHQPNAECLRPESSHHRPSPIAHRSQSPKPNPFPGKSNRSSRFLGASTKPTLHHSDCPGLSYLPIPFFFLFYFKSIFFPFSIFSLALCRYCRLRVTLLGYTSQPNHPTHQTTSNQTQAHAHPPAPPILLSIPQSARIADSCVCTSHLPFFFCFIF</sequence>
<evidence type="ECO:0000256" key="1">
    <source>
        <dbReference type="SAM" id="MobiDB-lite"/>
    </source>
</evidence>
<dbReference type="Proteomes" id="UP000813444">
    <property type="component" value="Unassembled WGS sequence"/>
</dbReference>
<feature type="transmembrane region" description="Helical" evidence="2">
    <location>
        <begin position="116"/>
        <end position="137"/>
    </location>
</feature>
<protein>
    <submittedName>
        <fullName evidence="3">Uncharacterized protein</fullName>
    </submittedName>
</protein>
<name>A0A8K0SYV2_9HYPO</name>
<keyword evidence="2" id="KW-1133">Transmembrane helix</keyword>
<gene>
    <name evidence="3" type="ORF">B0I35DRAFT_121914</name>
</gene>
<evidence type="ECO:0000256" key="2">
    <source>
        <dbReference type="SAM" id="Phobius"/>
    </source>
</evidence>
<reference evidence="3" key="1">
    <citation type="journal article" date="2021" name="Nat. Commun.">
        <title>Genetic determinants of endophytism in the Arabidopsis root mycobiome.</title>
        <authorList>
            <person name="Mesny F."/>
            <person name="Miyauchi S."/>
            <person name="Thiergart T."/>
            <person name="Pickel B."/>
            <person name="Atanasova L."/>
            <person name="Karlsson M."/>
            <person name="Huettel B."/>
            <person name="Barry K.W."/>
            <person name="Haridas S."/>
            <person name="Chen C."/>
            <person name="Bauer D."/>
            <person name="Andreopoulos W."/>
            <person name="Pangilinan J."/>
            <person name="LaButti K."/>
            <person name="Riley R."/>
            <person name="Lipzen A."/>
            <person name="Clum A."/>
            <person name="Drula E."/>
            <person name="Henrissat B."/>
            <person name="Kohler A."/>
            <person name="Grigoriev I.V."/>
            <person name="Martin F.M."/>
            <person name="Hacquard S."/>
        </authorList>
    </citation>
    <scope>NUCLEOTIDE SEQUENCE</scope>
    <source>
        <strain evidence="3">MPI-CAGE-CH-0235</strain>
    </source>
</reference>
<organism evidence="3 4">
    <name type="scientific">Stachybotrys elegans</name>
    <dbReference type="NCBI Taxonomy" id="80388"/>
    <lineage>
        <taxon>Eukaryota</taxon>
        <taxon>Fungi</taxon>
        <taxon>Dikarya</taxon>
        <taxon>Ascomycota</taxon>
        <taxon>Pezizomycotina</taxon>
        <taxon>Sordariomycetes</taxon>
        <taxon>Hypocreomycetidae</taxon>
        <taxon>Hypocreales</taxon>
        <taxon>Stachybotryaceae</taxon>
        <taxon>Stachybotrys</taxon>
    </lineage>
</organism>
<accession>A0A8K0SYV2</accession>
<evidence type="ECO:0000313" key="3">
    <source>
        <dbReference type="EMBL" id="KAH7325914.1"/>
    </source>
</evidence>